<keyword evidence="2" id="KW-0472">Membrane</keyword>
<feature type="region of interest" description="Disordered" evidence="1">
    <location>
        <begin position="1"/>
        <end position="25"/>
    </location>
</feature>
<gene>
    <name evidence="3" type="ORF">SAMN04489806_0580</name>
</gene>
<dbReference type="EMBL" id="FNRY01000001">
    <property type="protein sequence ID" value="SEB43005.1"/>
    <property type="molecule type" value="Genomic_DNA"/>
</dbReference>
<dbReference type="RefSeq" id="WP_091179639.1">
    <property type="nucleotide sequence ID" value="NZ_FNRY01000001.1"/>
</dbReference>
<dbReference type="Proteomes" id="UP000199183">
    <property type="component" value="Unassembled WGS sequence"/>
</dbReference>
<feature type="compositionally biased region" description="Pro residues" evidence="1">
    <location>
        <begin position="1"/>
        <end position="11"/>
    </location>
</feature>
<dbReference type="AlphaFoldDB" id="A0A1H4JAC3"/>
<evidence type="ECO:0000313" key="4">
    <source>
        <dbReference type="Proteomes" id="UP000199183"/>
    </source>
</evidence>
<organism evidence="3 4">
    <name type="scientific">Paramicrobacterium humi</name>
    <dbReference type="NCBI Taxonomy" id="640635"/>
    <lineage>
        <taxon>Bacteria</taxon>
        <taxon>Bacillati</taxon>
        <taxon>Actinomycetota</taxon>
        <taxon>Actinomycetes</taxon>
        <taxon>Micrococcales</taxon>
        <taxon>Microbacteriaceae</taxon>
        <taxon>Paramicrobacterium</taxon>
    </lineage>
</organism>
<proteinExistence type="predicted"/>
<protein>
    <submittedName>
        <fullName evidence="3">Uncharacterized protein</fullName>
    </submittedName>
</protein>
<sequence>MTFQPPPPPPGVNDDGASEDPQQSRRRRIVTWTLASLGIAALTIVAVTAVVSLIASSIPSAAPLPAVSPTASLPRGVPTPQPTQTGTGAKPDFDPPAYSTAVNGVYPLDSYAYFPHDVDVTYDLPSNWYSAHDKFGEYWLSDDPVCNLTAMPKWIYIWGDPEPGKSDGYYTKRDLDLSEANLRAQFPDLTDHGDDIVVDMPVSDGNVIEFAGRRLDYSGGFFLQLTRGMVWQDSSYGITLSCLGGDTFDHEALAQRILDRFTMVLK</sequence>
<feature type="region of interest" description="Disordered" evidence="1">
    <location>
        <begin position="69"/>
        <end position="96"/>
    </location>
</feature>
<keyword evidence="2" id="KW-1133">Transmembrane helix</keyword>
<evidence type="ECO:0000256" key="1">
    <source>
        <dbReference type="SAM" id="MobiDB-lite"/>
    </source>
</evidence>
<name>A0A1H4JAC3_9MICO</name>
<accession>A0A1H4JAC3</accession>
<reference evidence="3 4" key="1">
    <citation type="submission" date="2016-10" db="EMBL/GenBank/DDBJ databases">
        <authorList>
            <person name="de Groot N.N."/>
        </authorList>
    </citation>
    <scope>NUCLEOTIDE SEQUENCE [LARGE SCALE GENOMIC DNA]</scope>
    <source>
        <strain evidence="3 4">DSM 21799</strain>
    </source>
</reference>
<keyword evidence="4" id="KW-1185">Reference proteome</keyword>
<evidence type="ECO:0000256" key="2">
    <source>
        <dbReference type="SAM" id="Phobius"/>
    </source>
</evidence>
<evidence type="ECO:0000313" key="3">
    <source>
        <dbReference type="EMBL" id="SEB43005.1"/>
    </source>
</evidence>
<keyword evidence="2" id="KW-0812">Transmembrane</keyword>
<feature type="transmembrane region" description="Helical" evidence="2">
    <location>
        <begin position="29"/>
        <end position="55"/>
    </location>
</feature>
<dbReference type="STRING" id="640635.SAMN04489806_0580"/>
<dbReference type="OrthoDB" id="9941945at2"/>